<evidence type="ECO:0000313" key="4">
    <source>
        <dbReference type="Proteomes" id="UP000182761"/>
    </source>
</evidence>
<dbReference type="SUPFAM" id="SSF53448">
    <property type="entry name" value="Nucleotide-diphospho-sugar transferases"/>
    <property type="match status" value="1"/>
</dbReference>
<dbReference type="PANTHER" id="PTHR43179:SF7">
    <property type="entry name" value="RHAMNOSYLTRANSFERASE WBBL"/>
    <property type="match status" value="1"/>
</dbReference>
<feature type="domain" description="Glycosyltransferase 2-like" evidence="2">
    <location>
        <begin position="5"/>
        <end position="139"/>
    </location>
</feature>
<protein>
    <submittedName>
        <fullName evidence="3">Glycosyltransferase, GT2 family</fullName>
    </submittedName>
</protein>
<dbReference type="InterPro" id="IPR029044">
    <property type="entry name" value="Nucleotide-diphossugar_trans"/>
</dbReference>
<dbReference type="GO" id="GO:0016740">
    <property type="term" value="F:transferase activity"/>
    <property type="evidence" value="ECO:0007669"/>
    <property type="project" value="UniProtKB-KW"/>
</dbReference>
<name>A0A0X3ASA4_9FLAO</name>
<feature type="transmembrane region" description="Helical" evidence="1">
    <location>
        <begin position="259"/>
        <end position="282"/>
    </location>
</feature>
<accession>A0A0X3ASA4</accession>
<evidence type="ECO:0000256" key="1">
    <source>
        <dbReference type="SAM" id="Phobius"/>
    </source>
</evidence>
<dbReference type="STRING" id="1586267.GCA_001418685_01623"/>
<gene>
    <name evidence="3" type="ORF">Ga0061079_11042</name>
</gene>
<dbReference type="Pfam" id="PF00535">
    <property type="entry name" value="Glycos_transf_2"/>
    <property type="match status" value="1"/>
</dbReference>
<reference evidence="3 4" key="1">
    <citation type="submission" date="2016-01" db="EMBL/GenBank/DDBJ databases">
        <authorList>
            <person name="McClelland M."/>
            <person name="Jain A."/>
            <person name="Saraogi P."/>
            <person name="Mendelson R."/>
            <person name="Westerman R."/>
            <person name="SanMiguel P."/>
            <person name="Csonka L."/>
        </authorList>
    </citation>
    <scope>NUCLEOTIDE SEQUENCE [LARGE SCALE GENOMIC DNA]</scope>
    <source>
        <strain evidence="3 4">R-53146</strain>
    </source>
</reference>
<dbReference type="PANTHER" id="PTHR43179">
    <property type="entry name" value="RHAMNOSYLTRANSFERASE WBBL"/>
    <property type="match status" value="1"/>
</dbReference>
<sequence>MKQLSIIVVNYKVKKFLKDCIQSCLYAIKNIDAEIIVVDNNSLDGSQELISELFPQVKWIQNTTNLGFSKANNIGVMQSSGEYTLILNPDTIIPPDIFEKIIPFAQSAKNFGALGVRIVDIDNNYRPESKRNLPNPKNAFNKLFSQIVSLKKNRQLSGYYNTILGEFEIGKVEVLTGCFLLTTKKIYTEVGGFDESYFMYGEDIDLSYTILKSGYKNYYYGKTSIIHYKGAATNKDKLYYKNFFNAMEIFVRKYFKKPYIIYIFLLLGLKTRYYLALFIYTIQKYKK</sequence>
<keyword evidence="1" id="KW-1133">Transmembrane helix</keyword>
<organism evidence="3 4">
    <name type="scientific">Apibacter mensalis</name>
    <dbReference type="NCBI Taxonomy" id="1586267"/>
    <lineage>
        <taxon>Bacteria</taxon>
        <taxon>Pseudomonadati</taxon>
        <taxon>Bacteroidota</taxon>
        <taxon>Flavobacteriia</taxon>
        <taxon>Flavobacteriales</taxon>
        <taxon>Weeksellaceae</taxon>
        <taxon>Apibacter</taxon>
    </lineage>
</organism>
<keyword evidence="3" id="KW-0808">Transferase</keyword>
<dbReference type="Proteomes" id="UP000182761">
    <property type="component" value="Unassembled WGS sequence"/>
</dbReference>
<proteinExistence type="predicted"/>
<keyword evidence="1" id="KW-0812">Transmembrane</keyword>
<dbReference type="InterPro" id="IPR001173">
    <property type="entry name" value="Glyco_trans_2-like"/>
</dbReference>
<dbReference type="CDD" id="cd04186">
    <property type="entry name" value="GT_2_like_c"/>
    <property type="match status" value="1"/>
</dbReference>
<dbReference type="EMBL" id="FCOR01000010">
    <property type="protein sequence ID" value="CVK16758.1"/>
    <property type="molecule type" value="Genomic_DNA"/>
</dbReference>
<evidence type="ECO:0000313" key="3">
    <source>
        <dbReference type="EMBL" id="CVK16758.1"/>
    </source>
</evidence>
<dbReference type="Gene3D" id="3.90.550.10">
    <property type="entry name" value="Spore Coat Polysaccharide Biosynthesis Protein SpsA, Chain A"/>
    <property type="match status" value="1"/>
</dbReference>
<dbReference type="OrthoDB" id="9771846at2"/>
<keyword evidence="1" id="KW-0472">Membrane</keyword>
<keyword evidence="4" id="KW-1185">Reference proteome</keyword>
<dbReference type="AlphaFoldDB" id="A0A0X3ASA4"/>
<evidence type="ECO:0000259" key="2">
    <source>
        <dbReference type="Pfam" id="PF00535"/>
    </source>
</evidence>
<dbReference type="RefSeq" id="WP_055425947.1">
    <property type="nucleotide sequence ID" value="NZ_FCOR01000010.1"/>
</dbReference>